<keyword evidence="8" id="KW-1185">Reference proteome</keyword>
<dbReference type="InterPro" id="IPR014284">
    <property type="entry name" value="RNA_pol_sigma-70_dom"/>
</dbReference>
<dbReference type="Pfam" id="PF04542">
    <property type="entry name" value="Sigma70_r2"/>
    <property type="match status" value="1"/>
</dbReference>
<dbReference type="GO" id="GO:0016987">
    <property type="term" value="F:sigma factor activity"/>
    <property type="evidence" value="ECO:0007669"/>
    <property type="project" value="UniProtKB-KW"/>
</dbReference>
<accession>A0A2D2DH67</accession>
<dbReference type="InterPro" id="IPR007627">
    <property type="entry name" value="RNA_pol_sigma70_r2"/>
</dbReference>
<dbReference type="Proteomes" id="UP000229897">
    <property type="component" value="Chromosome"/>
</dbReference>
<dbReference type="RefSeq" id="WP_099874317.1">
    <property type="nucleotide sequence ID" value="NZ_CP024608.1"/>
</dbReference>
<keyword evidence="7" id="KW-0282">Flagellum</keyword>
<dbReference type="Pfam" id="PF04545">
    <property type="entry name" value="Sigma70_r4"/>
    <property type="match status" value="1"/>
</dbReference>
<dbReference type="PRINTS" id="PR00046">
    <property type="entry name" value="SIGMA70FCT"/>
</dbReference>
<dbReference type="KEGG" id="mass:CR152_07275"/>
<organism evidence="7 8">
    <name type="scientific">Massilia violaceinigra</name>
    <dbReference type="NCBI Taxonomy" id="2045208"/>
    <lineage>
        <taxon>Bacteria</taxon>
        <taxon>Pseudomonadati</taxon>
        <taxon>Pseudomonadota</taxon>
        <taxon>Betaproteobacteria</taxon>
        <taxon>Burkholderiales</taxon>
        <taxon>Oxalobacteraceae</taxon>
        <taxon>Telluria group</taxon>
        <taxon>Massilia</taxon>
    </lineage>
</organism>
<evidence type="ECO:0000256" key="2">
    <source>
        <dbReference type="ARBA" id="ARBA00023082"/>
    </source>
</evidence>
<keyword evidence="7" id="KW-0966">Cell projection</keyword>
<feature type="domain" description="RNA polymerase sigma-70 region 4" evidence="6">
    <location>
        <begin position="199"/>
        <end position="245"/>
    </location>
</feature>
<proteinExistence type="predicted"/>
<evidence type="ECO:0000256" key="4">
    <source>
        <dbReference type="ARBA" id="ARBA00023163"/>
    </source>
</evidence>
<evidence type="ECO:0000313" key="8">
    <source>
        <dbReference type="Proteomes" id="UP000229897"/>
    </source>
</evidence>
<sequence>MKSDAALIVPGPAAAAGAAASATERLWARFVQAREASVREQLVGAYLGFARMMAAKTYARRVFSEMEFADYLQYARVGLIEAIDRFDPARGYKFETYAAARISGAVMSGIETSSEIQQQIGARRRVLAQRVESLRGDAAPPTGPEAVFARLAELAVGLAVGFALEGSDMHRAEDAQYADNSYHGVQLKQCQSRVRAMVEALPATQKQVIYSHYLQQVRFDDIAASLDLSRSRIAQIHRDALATLRSRLPPSAQVDLRC</sequence>
<dbReference type="InterPro" id="IPR013325">
    <property type="entry name" value="RNA_pol_sigma_r2"/>
</dbReference>
<evidence type="ECO:0000256" key="3">
    <source>
        <dbReference type="ARBA" id="ARBA00023125"/>
    </source>
</evidence>
<keyword evidence="2" id="KW-0731">Sigma factor</keyword>
<dbReference type="OrthoDB" id="8481770at2"/>
<dbReference type="InterPro" id="IPR000943">
    <property type="entry name" value="RNA_pol_sigma70"/>
</dbReference>
<dbReference type="AlphaFoldDB" id="A0A2D2DH67"/>
<dbReference type="InterPro" id="IPR007630">
    <property type="entry name" value="RNA_pol_sigma70_r4"/>
</dbReference>
<feature type="domain" description="RNA polymerase sigma-70 region 2" evidence="5">
    <location>
        <begin position="57"/>
        <end position="107"/>
    </location>
</feature>
<dbReference type="SUPFAM" id="SSF88659">
    <property type="entry name" value="Sigma3 and sigma4 domains of RNA polymerase sigma factors"/>
    <property type="match status" value="1"/>
</dbReference>
<dbReference type="PANTHER" id="PTHR30385">
    <property type="entry name" value="SIGMA FACTOR F FLAGELLAR"/>
    <property type="match status" value="1"/>
</dbReference>
<dbReference type="GO" id="GO:0003677">
    <property type="term" value="F:DNA binding"/>
    <property type="evidence" value="ECO:0007669"/>
    <property type="project" value="UniProtKB-KW"/>
</dbReference>
<keyword evidence="7" id="KW-0969">Cilium</keyword>
<keyword evidence="1" id="KW-0805">Transcription regulation</keyword>
<dbReference type="SUPFAM" id="SSF88946">
    <property type="entry name" value="Sigma2 domain of RNA polymerase sigma factors"/>
    <property type="match status" value="1"/>
</dbReference>
<name>A0A2D2DH67_9BURK</name>
<dbReference type="Gene3D" id="1.20.140.160">
    <property type="match status" value="1"/>
</dbReference>
<dbReference type="InterPro" id="IPR013324">
    <property type="entry name" value="RNA_pol_sigma_r3/r4-like"/>
</dbReference>
<evidence type="ECO:0000313" key="7">
    <source>
        <dbReference type="EMBL" id="ATQ74332.1"/>
    </source>
</evidence>
<evidence type="ECO:0000256" key="1">
    <source>
        <dbReference type="ARBA" id="ARBA00023015"/>
    </source>
</evidence>
<reference evidence="7" key="1">
    <citation type="submission" date="2017-10" db="EMBL/GenBank/DDBJ databases">
        <title>Massilia psychrophilum sp. nov., a novel purple-pigmented bacterium isolated from Tianshan glacier, Xinjiang Municipality, China.</title>
        <authorList>
            <person name="Wang H."/>
        </authorList>
    </citation>
    <scope>NUCLEOTIDE SEQUENCE [LARGE SCALE GENOMIC DNA]</scope>
    <source>
        <strain evidence="7">B2</strain>
    </source>
</reference>
<evidence type="ECO:0000259" key="6">
    <source>
        <dbReference type="Pfam" id="PF04545"/>
    </source>
</evidence>
<dbReference type="EMBL" id="CP024608">
    <property type="protein sequence ID" value="ATQ74332.1"/>
    <property type="molecule type" value="Genomic_DNA"/>
</dbReference>
<keyword evidence="3" id="KW-0238">DNA-binding</keyword>
<dbReference type="Gene3D" id="1.20.120.1810">
    <property type="match status" value="1"/>
</dbReference>
<dbReference type="NCBIfam" id="TIGR02937">
    <property type="entry name" value="sigma70-ECF"/>
    <property type="match status" value="1"/>
</dbReference>
<dbReference type="GO" id="GO:0006352">
    <property type="term" value="P:DNA-templated transcription initiation"/>
    <property type="evidence" value="ECO:0007669"/>
    <property type="project" value="InterPro"/>
</dbReference>
<evidence type="ECO:0000259" key="5">
    <source>
        <dbReference type="Pfam" id="PF04542"/>
    </source>
</evidence>
<gene>
    <name evidence="7" type="ORF">CR152_07275</name>
</gene>
<protein>
    <submittedName>
        <fullName evidence="7">Flagellar biosynthesis protein FliA</fullName>
    </submittedName>
</protein>
<keyword evidence="4" id="KW-0804">Transcription</keyword>